<keyword evidence="3" id="KW-0378">Hydrolase</keyword>
<dbReference type="SUPFAM" id="SSF56601">
    <property type="entry name" value="beta-lactamase/transpeptidase-like"/>
    <property type="match status" value="1"/>
</dbReference>
<keyword evidence="1" id="KW-1133">Transmembrane helix</keyword>
<evidence type="ECO:0000313" key="4">
    <source>
        <dbReference type="Proteomes" id="UP000290365"/>
    </source>
</evidence>
<sequence length="541" mass="59043">MSIRKITCLAGQRKSLGFALTVLLAILYSMMVARPVLAASSVTTPNFARIDAFITAGMQEKRIPGVQVAIIQNDHVVHLKGFGQANDEGMKVTPQTPFMIASSSKPITALAIMQLVEAGKVQLDAPVQRYLPWWRLSDPVQSSRVTIANLLDHTSGISGSLGGKDWLSDPSKRNWSLEDGVRSFHSSSFVHAVGTTFEYSNANYETLGLIVQTISGEEFGTYVKQHIFSPLHMNHSTLSLKEAQQEGLQQGYTWYFGFPRSTQNLYLPALGPAGMVISTAEDLSHLLVAQMNGGRYEGTSILSPQGIARMYAGNPHASFGPEGAALDLKGNYGLGWFNGSIAGVPAIYHLGTIVNYASLLVMEPQHHLGAVILMNVNEASLPTQEPIMYMQNNLTRLLAGSEPYTAPGLNVQSFYLYADSTLFVWAIYLLWSAGRLRRWSSMFGQRLQSALSRKRSLLLASLRVTWEVGLALLLLLGIPIVLGGISWLDLPGMFPDLGWALLLLSLLTLLIGIVRAVLLLRAARNNASASSSTVTLSLRRR</sequence>
<dbReference type="Pfam" id="PF00144">
    <property type="entry name" value="Beta-lactamase"/>
    <property type="match status" value="1"/>
</dbReference>
<dbReference type="PANTHER" id="PTHR46825">
    <property type="entry name" value="D-ALANYL-D-ALANINE-CARBOXYPEPTIDASE/ENDOPEPTIDASE AMPH"/>
    <property type="match status" value="1"/>
</dbReference>
<dbReference type="RefSeq" id="WP_129892686.1">
    <property type="nucleotide sequence ID" value="NZ_CP035758.1"/>
</dbReference>
<keyword evidence="1" id="KW-0812">Transmembrane</keyword>
<proteinExistence type="predicted"/>
<evidence type="ECO:0000259" key="2">
    <source>
        <dbReference type="Pfam" id="PF00144"/>
    </source>
</evidence>
<protein>
    <submittedName>
        <fullName evidence="3">Class A beta-lactamase-related serine hydrolase</fullName>
    </submittedName>
</protein>
<dbReference type="KEGG" id="kbs:EPA93_38905"/>
<evidence type="ECO:0000313" key="3">
    <source>
        <dbReference type="EMBL" id="QBD81625.1"/>
    </source>
</evidence>
<dbReference type="InterPro" id="IPR001466">
    <property type="entry name" value="Beta-lactam-related"/>
</dbReference>
<feature type="domain" description="Beta-lactamase-related" evidence="2">
    <location>
        <begin position="50"/>
        <end position="378"/>
    </location>
</feature>
<organism evidence="3 4">
    <name type="scientific">Ktedonosporobacter rubrisoli</name>
    <dbReference type="NCBI Taxonomy" id="2509675"/>
    <lineage>
        <taxon>Bacteria</taxon>
        <taxon>Bacillati</taxon>
        <taxon>Chloroflexota</taxon>
        <taxon>Ktedonobacteria</taxon>
        <taxon>Ktedonobacterales</taxon>
        <taxon>Ktedonosporobacteraceae</taxon>
        <taxon>Ktedonosporobacter</taxon>
    </lineage>
</organism>
<accession>A0A4P6K0X1</accession>
<dbReference type="InterPro" id="IPR050491">
    <property type="entry name" value="AmpC-like"/>
</dbReference>
<dbReference type="Proteomes" id="UP000290365">
    <property type="component" value="Chromosome"/>
</dbReference>
<keyword evidence="4" id="KW-1185">Reference proteome</keyword>
<name>A0A4P6K0X1_KTERU</name>
<dbReference type="EMBL" id="CP035758">
    <property type="protein sequence ID" value="QBD81625.1"/>
    <property type="molecule type" value="Genomic_DNA"/>
</dbReference>
<evidence type="ECO:0000256" key="1">
    <source>
        <dbReference type="SAM" id="Phobius"/>
    </source>
</evidence>
<dbReference type="InterPro" id="IPR012338">
    <property type="entry name" value="Beta-lactam/transpept-like"/>
</dbReference>
<feature type="transmembrane region" description="Helical" evidence="1">
    <location>
        <begin position="457"/>
        <end position="485"/>
    </location>
</feature>
<dbReference type="PANTHER" id="PTHR46825:SF9">
    <property type="entry name" value="BETA-LACTAMASE-RELATED DOMAIN-CONTAINING PROTEIN"/>
    <property type="match status" value="1"/>
</dbReference>
<feature type="transmembrane region" description="Helical" evidence="1">
    <location>
        <begin position="497"/>
        <end position="520"/>
    </location>
</feature>
<dbReference type="GO" id="GO:0016787">
    <property type="term" value="F:hydrolase activity"/>
    <property type="evidence" value="ECO:0007669"/>
    <property type="project" value="UniProtKB-KW"/>
</dbReference>
<gene>
    <name evidence="3" type="ORF">EPA93_38905</name>
</gene>
<dbReference type="OrthoDB" id="162146at2"/>
<reference evidence="3 4" key="1">
    <citation type="submission" date="2019-01" db="EMBL/GenBank/DDBJ databases">
        <title>Ktedonosporobacter rubrisoli SCAWS-G2.</title>
        <authorList>
            <person name="Huang Y."/>
            <person name="Yan B."/>
        </authorList>
    </citation>
    <scope>NUCLEOTIDE SEQUENCE [LARGE SCALE GENOMIC DNA]</scope>
    <source>
        <strain evidence="3 4">SCAWS-G2</strain>
    </source>
</reference>
<dbReference type="Gene3D" id="3.40.710.10">
    <property type="entry name" value="DD-peptidase/beta-lactamase superfamily"/>
    <property type="match status" value="1"/>
</dbReference>
<keyword evidence="1" id="KW-0472">Membrane</keyword>
<dbReference type="AlphaFoldDB" id="A0A4P6K0X1"/>
<feature type="transmembrane region" description="Helical" evidence="1">
    <location>
        <begin position="414"/>
        <end position="436"/>
    </location>
</feature>